<evidence type="ECO:0000256" key="2">
    <source>
        <dbReference type="ARBA" id="ARBA00023125"/>
    </source>
</evidence>
<evidence type="ECO:0000256" key="1">
    <source>
        <dbReference type="ARBA" id="ARBA00004123"/>
    </source>
</evidence>
<dbReference type="Gene3D" id="1.10.10.60">
    <property type="entry name" value="Homeodomain-like"/>
    <property type="match status" value="2"/>
</dbReference>
<feature type="domain" description="HTH CENPB-type" evidence="4">
    <location>
        <begin position="68"/>
        <end position="139"/>
    </location>
</feature>
<reference evidence="5" key="2">
    <citation type="submission" date="2020-12" db="EMBL/GenBank/DDBJ databases">
        <authorList>
            <person name="Kanost M."/>
        </authorList>
    </citation>
    <scope>NUCLEOTIDE SEQUENCE</scope>
</reference>
<dbReference type="InterPro" id="IPR009057">
    <property type="entry name" value="Homeodomain-like_sf"/>
</dbReference>
<evidence type="ECO:0000313" key="5">
    <source>
        <dbReference type="EMBL" id="KAG6457752.1"/>
    </source>
</evidence>
<dbReference type="PANTHER" id="PTHR19303:SF73">
    <property type="entry name" value="PROTEIN PDC2"/>
    <property type="match status" value="1"/>
</dbReference>
<evidence type="ECO:0000313" key="6">
    <source>
        <dbReference type="Proteomes" id="UP000791440"/>
    </source>
</evidence>
<evidence type="ECO:0000259" key="4">
    <source>
        <dbReference type="PROSITE" id="PS51253"/>
    </source>
</evidence>
<dbReference type="Pfam" id="PF04218">
    <property type="entry name" value="CENP-B_N"/>
    <property type="match status" value="1"/>
</dbReference>
<gene>
    <name evidence="5" type="ORF">O3G_MSEX010489</name>
</gene>
<name>A0A921ZGR9_MANSE</name>
<comment type="caution">
    <text evidence="5">The sequence shown here is derived from an EMBL/GenBank/DDBJ whole genome shotgun (WGS) entry which is preliminary data.</text>
</comment>
<dbReference type="Pfam" id="PF03221">
    <property type="entry name" value="HTH_Tnp_Tc5"/>
    <property type="match status" value="1"/>
</dbReference>
<dbReference type="Proteomes" id="UP000791440">
    <property type="component" value="Unassembled WGS sequence"/>
</dbReference>
<proteinExistence type="predicted"/>
<dbReference type="Pfam" id="PF03184">
    <property type="entry name" value="DDE_1"/>
    <property type="match status" value="1"/>
</dbReference>
<dbReference type="GO" id="GO:0003677">
    <property type="term" value="F:DNA binding"/>
    <property type="evidence" value="ECO:0007669"/>
    <property type="project" value="UniProtKB-KW"/>
</dbReference>
<sequence length="470" mass="53793">MALRLKRNALSLNDKMKILKYFDKKSQNYKRSQIAAELDIPLSTLSTILKYRPEIEEKCRNACGRALKMKKNKTGKYAELENILVDWIYSLNNQNLPVNGPFIKKRALEIATELEISDFTASSGWLERFKKRHSIALRQTDEPESGEDDGIDVPHDTFQEIVKDYEARDIFNGDEFGLFFKLLPDEKFSTEDKKCEDGRLSDQRFTILACVNSDGSEKLPILVIGDSDISHKDMPCQYEVDPCSWITKERFVAWLKVLDDYFEIQGRLVVLFVDDSPVHPKEIILNNINLVMLPPDSEYEMPMNQGIIKSIRQNYRTKLIERHNKDIDDFGTKNPVSIREALQYISTSWESVKPSLIQSCFKKSGFGDYYDIDDDDDEYKAEILMKYHDYLYVDYDLATCDSKKSDVASISSNNEISGIGNKNGQGQVSTQATATALTAIATLKQYLSTINSREGLEKLSFIENIVLTTE</sequence>
<comment type="subcellular location">
    <subcellularLocation>
        <location evidence="1">Nucleus</location>
    </subcellularLocation>
</comment>
<dbReference type="InterPro" id="IPR007889">
    <property type="entry name" value="HTH_Psq"/>
</dbReference>
<keyword evidence="2" id="KW-0238">DNA-binding</keyword>
<protein>
    <recommendedName>
        <fullName evidence="4">HTH CENPB-type domain-containing protein</fullName>
    </recommendedName>
</protein>
<dbReference type="InterPro" id="IPR006600">
    <property type="entry name" value="HTH_CenpB_DNA-bd_dom"/>
</dbReference>
<dbReference type="InterPro" id="IPR004875">
    <property type="entry name" value="DDE_SF_endonuclease_dom"/>
</dbReference>
<keyword evidence="6" id="KW-1185">Reference proteome</keyword>
<dbReference type="GO" id="GO:0005634">
    <property type="term" value="C:nucleus"/>
    <property type="evidence" value="ECO:0007669"/>
    <property type="project" value="UniProtKB-SubCell"/>
</dbReference>
<dbReference type="SMART" id="SM00674">
    <property type="entry name" value="CENPB"/>
    <property type="match status" value="1"/>
</dbReference>
<dbReference type="InterPro" id="IPR050863">
    <property type="entry name" value="CenT-Element_Derived"/>
</dbReference>
<dbReference type="PANTHER" id="PTHR19303">
    <property type="entry name" value="TRANSPOSON"/>
    <property type="match status" value="1"/>
</dbReference>
<reference evidence="5" key="1">
    <citation type="journal article" date="2016" name="Insect Biochem. Mol. Biol.">
        <title>Multifaceted biological insights from a draft genome sequence of the tobacco hornworm moth, Manduca sexta.</title>
        <authorList>
            <person name="Kanost M.R."/>
            <person name="Arrese E.L."/>
            <person name="Cao X."/>
            <person name="Chen Y.R."/>
            <person name="Chellapilla S."/>
            <person name="Goldsmith M.R."/>
            <person name="Grosse-Wilde E."/>
            <person name="Heckel D.G."/>
            <person name="Herndon N."/>
            <person name="Jiang H."/>
            <person name="Papanicolaou A."/>
            <person name="Qu J."/>
            <person name="Soulages J.L."/>
            <person name="Vogel H."/>
            <person name="Walters J."/>
            <person name="Waterhouse R.M."/>
            <person name="Ahn S.J."/>
            <person name="Almeida F.C."/>
            <person name="An C."/>
            <person name="Aqrawi P."/>
            <person name="Bretschneider A."/>
            <person name="Bryant W.B."/>
            <person name="Bucks S."/>
            <person name="Chao H."/>
            <person name="Chevignon G."/>
            <person name="Christen J.M."/>
            <person name="Clarke D.F."/>
            <person name="Dittmer N.T."/>
            <person name="Ferguson L.C.F."/>
            <person name="Garavelou S."/>
            <person name="Gordon K.H.J."/>
            <person name="Gunaratna R.T."/>
            <person name="Han Y."/>
            <person name="Hauser F."/>
            <person name="He Y."/>
            <person name="Heidel-Fischer H."/>
            <person name="Hirsh A."/>
            <person name="Hu Y."/>
            <person name="Jiang H."/>
            <person name="Kalra D."/>
            <person name="Klinner C."/>
            <person name="Konig C."/>
            <person name="Kovar C."/>
            <person name="Kroll A.R."/>
            <person name="Kuwar S.S."/>
            <person name="Lee S.L."/>
            <person name="Lehman R."/>
            <person name="Li K."/>
            <person name="Li Z."/>
            <person name="Liang H."/>
            <person name="Lovelace S."/>
            <person name="Lu Z."/>
            <person name="Mansfield J.H."/>
            <person name="McCulloch K.J."/>
            <person name="Mathew T."/>
            <person name="Morton B."/>
            <person name="Muzny D.M."/>
            <person name="Neunemann D."/>
            <person name="Ongeri F."/>
            <person name="Pauchet Y."/>
            <person name="Pu L.L."/>
            <person name="Pyrousis I."/>
            <person name="Rao X.J."/>
            <person name="Redding A."/>
            <person name="Roesel C."/>
            <person name="Sanchez-Gracia A."/>
            <person name="Schaack S."/>
            <person name="Shukla A."/>
            <person name="Tetreau G."/>
            <person name="Wang Y."/>
            <person name="Xiong G.H."/>
            <person name="Traut W."/>
            <person name="Walsh T.K."/>
            <person name="Worley K.C."/>
            <person name="Wu D."/>
            <person name="Wu W."/>
            <person name="Wu Y.Q."/>
            <person name="Zhang X."/>
            <person name="Zou Z."/>
            <person name="Zucker H."/>
            <person name="Briscoe A.D."/>
            <person name="Burmester T."/>
            <person name="Clem R.J."/>
            <person name="Feyereisen R."/>
            <person name="Grimmelikhuijzen C.J.P."/>
            <person name="Hamodrakas S.J."/>
            <person name="Hansson B.S."/>
            <person name="Huguet E."/>
            <person name="Jermiin L.S."/>
            <person name="Lan Q."/>
            <person name="Lehman H.K."/>
            <person name="Lorenzen M."/>
            <person name="Merzendorfer H."/>
            <person name="Michalopoulos I."/>
            <person name="Morton D.B."/>
            <person name="Muthukrishnan S."/>
            <person name="Oakeshott J.G."/>
            <person name="Palmer W."/>
            <person name="Park Y."/>
            <person name="Passarelli A.L."/>
            <person name="Rozas J."/>
            <person name="Schwartz L.M."/>
            <person name="Smith W."/>
            <person name="Southgate A."/>
            <person name="Vilcinskas A."/>
            <person name="Vogt R."/>
            <person name="Wang P."/>
            <person name="Werren J."/>
            <person name="Yu X.Q."/>
            <person name="Zhou J.J."/>
            <person name="Brown S.J."/>
            <person name="Scherer S.E."/>
            <person name="Richards S."/>
            <person name="Blissard G.W."/>
        </authorList>
    </citation>
    <scope>NUCLEOTIDE SEQUENCE</scope>
</reference>
<dbReference type="PROSITE" id="PS51253">
    <property type="entry name" value="HTH_CENPB"/>
    <property type="match status" value="1"/>
</dbReference>
<dbReference type="SUPFAM" id="SSF46689">
    <property type="entry name" value="Homeodomain-like"/>
    <property type="match status" value="2"/>
</dbReference>
<accession>A0A921ZGR9</accession>
<organism evidence="5 6">
    <name type="scientific">Manduca sexta</name>
    <name type="common">Tobacco hawkmoth</name>
    <name type="synonym">Tobacco hornworm</name>
    <dbReference type="NCBI Taxonomy" id="7130"/>
    <lineage>
        <taxon>Eukaryota</taxon>
        <taxon>Metazoa</taxon>
        <taxon>Ecdysozoa</taxon>
        <taxon>Arthropoda</taxon>
        <taxon>Hexapoda</taxon>
        <taxon>Insecta</taxon>
        <taxon>Pterygota</taxon>
        <taxon>Neoptera</taxon>
        <taxon>Endopterygota</taxon>
        <taxon>Lepidoptera</taxon>
        <taxon>Glossata</taxon>
        <taxon>Ditrysia</taxon>
        <taxon>Bombycoidea</taxon>
        <taxon>Sphingidae</taxon>
        <taxon>Sphinginae</taxon>
        <taxon>Sphingini</taxon>
        <taxon>Manduca</taxon>
    </lineage>
</organism>
<dbReference type="EMBL" id="JH668556">
    <property type="protein sequence ID" value="KAG6457752.1"/>
    <property type="molecule type" value="Genomic_DNA"/>
</dbReference>
<keyword evidence="3" id="KW-0539">Nucleus</keyword>
<evidence type="ECO:0000256" key="3">
    <source>
        <dbReference type="ARBA" id="ARBA00023242"/>
    </source>
</evidence>
<dbReference type="AlphaFoldDB" id="A0A921ZGR9"/>